<sequence length="242" mass="28249">MDLSQRKQWNENHKKLTNIILKPSENQISIELFLNQHRLLHSSRMSNSPVATLEDALVKDLLEETFRRYPVTAPDTRNSIVWHIWHITRIEDMTMNVLVNNDKQVLYTGDWDKKLKVNYPHSGNEMTEFEIADLSANIDIQALLDYRIEVGRKTREIVSCLSTREFKQKVDAGRINILKEQNSVKEEASWLLEYWGSKSIAGLILMPATRHIYLHLNKSIRIKQRIQKSKNIECLDEGADIL</sequence>
<dbReference type="EMBL" id="JARLKZ010000026">
    <property type="protein sequence ID" value="MEC0243637.1"/>
    <property type="molecule type" value="Genomic_DNA"/>
</dbReference>
<dbReference type="RefSeq" id="WP_326091365.1">
    <property type="nucleotide sequence ID" value="NZ_JARLKZ010000026.1"/>
</dbReference>
<evidence type="ECO:0000313" key="2">
    <source>
        <dbReference type="Proteomes" id="UP001344632"/>
    </source>
</evidence>
<comment type="caution">
    <text evidence="1">The sequence shown here is derived from an EMBL/GenBank/DDBJ whole genome shotgun (WGS) entry which is preliminary data.</text>
</comment>
<proteinExistence type="predicted"/>
<protein>
    <submittedName>
        <fullName evidence="1">DinB family protein</fullName>
    </submittedName>
</protein>
<accession>A0ABU6GZN1</accession>
<dbReference type="Proteomes" id="UP001344632">
    <property type="component" value="Unassembled WGS sequence"/>
</dbReference>
<evidence type="ECO:0000313" key="1">
    <source>
        <dbReference type="EMBL" id="MEC0243637.1"/>
    </source>
</evidence>
<name>A0ABU6GZN1_9BACL</name>
<dbReference type="InterPro" id="IPR034660">
    <property type="entry name" value="DinB/YfiT-like"/>
</dbReference>
<reference evidence="1 2" key="1">
    <citation type="submission" date="2023-03" db="EMBL/GenBank/DDBJ databases">
        <title>Bacillus Genome Sequencing.</title>
        <authorList>
            <person name="Dunlap C."/>
        </authorList>
    </citation>
    <scope>NUCLEOTIDE SEQUENCE [LARGE SCALE GENOMIC DNA]</scope>
    <source>
        <strain evidence="1 2">BD-525</strain>
    </source>
</reference>
<gene>
    <name evidence="1" type="ORF">P4H66_27890</name>
</gene>
<organism evidence="1 2">
    <name type="scientific">Paenibacillus dokdonensis</name>
    <dbReference type="NCBI Taxonomy" id="2567944"/>
    <lineage>
        <taxon>Bacteria</taxon>
        <taxon>Bacillati</taxon>
        <taxon>Bacillota</taxon>
        <taxon>Bacilli</taxon>
        <taxon>Bacillales</taxon>
        <taxon>Paenibacillaceae</taxon>
        <taxon>Paenibacillus</taxon>
    </lineage>
</organism>
<keyword evidence="2" id="KW-1185">Reference proteome</keyword>
<dbReference type="Gene3D" id="1.20.120.450">
    <property type="entry name" value="dinb family like domain"/>
    <property type="match status" value="1"/>
</dbReference>